<keyword evidence="4" id="KW-1185">Reference proteome</keyword>
<dbReference type="Pfam" id="PF01266">
    <property type="entry name" value="DAO"/>
    <property type="match status" value="1"/>
</dbReference>
<dbReference type="Gene3D" id="3.50.50.60">
    <property type="entry name" value="FAD/NAD(P)-binding domain"/>
    <property type="match status" value="1"/>
</dbReference>
<sequence>MSQPDAIIIGTGVIGAAIAFEMAKVGWKTVSLDRNAQVGHGSTAGSCAIIRMHYSTFDGTAFAWEGYHYWRDWAEYLGLPQGADLAQFRETGCLVMKTEANGLLEKHMRNSSALNCPFEEWSPEQVTDRLPVYSQDSFAPARHMDDPEFGQPNGRKMQGGVYWPQAGYVTDPALSAQNLMDAAKQHGAEVRTGAEVVEILTDDGRVSGVRLASGEDIHAKVVVNVAGPGSAIINGMADVLDDMTIQTRPLRQEVVHVPAPEGFDFENDGTIVSDSDIACYCRPEHGNHILVGSEDPECDPHQWCEDDVTYNRDFTDQWTTQAMRYAQRVPSLGIPSKTRGVVDLYDASTDWIPIYDKSSLPGFYMACGSSGNQYKNAPIAGKMMTALIGYCEDGADHDSAPLQFELPYIGRTIDVGFYSRKRPINKESSFSVLG</sequence>
<dbReference type="GO" id="GO:0005737">
    <property type="term" value="C:cytoplasm"/>
    <property type="evidence" value="ECO:0007669"/>
    <property type="project" value="TreeGrafter"/>
</dbReference>
<dbReference type="Gene3D" id="3.30.9.10">
    <property type="entry name" value="D-Amino Acid Oxidase, subunit A, domain 2"/>
    <property type="match status" value="1"/>
</dbReference>
<dbReference type="EMBL" id="FXTE01000014">
    <property type="protein sequence ID" value="SMO88226.1"/>
    <property type="molecule type" value="Genomic_DNA"/>
</dbReference>
<evidence type="ECO:0000313" key="3">
    <source>
        <dbReference type="EMBL" id="SMO88226.1"/>
    </source>
</evidence>
<dbReference type="Proteomes" id="UP000319555">
    <property type="component" value="Unassembled WGS sequence"/>
</dbReference>
<dbReference type="InterPro" id="IPR006076">
    <property type="entry name" value="FAD-dep_OxRdtase"/>
</dbReference>
<evidence type="ECO:0000313" key="4">
    <source>
        <dbReference type="Proteomes" id="UP000319555"/>
    </source>
</evidence>
<dbReference type="OrthoDB" id="9774675at2"/>
<organism evidence="3 4">
    <name type="scientific">Ruegeria faecimaris</name>
    <dbReference type="NCBI Taxonomy" id="686389"/>
    <lineage>
        <taxon>Bacteria</taxon>
        <taxon>Pseudomonadati</taxon>
        <taxon>Pseudomonadota</taxon>
        <taxon>Alphaproteobacteria</taxon>
        <taxon>Rhodobacterales</taxon>
        <taxon>Roseobacteraceae</taxon>
        <taxon>Ruegeria</taxon>
    </lineage>
</organism>
<protein>
    <submittedName>
        <fullName evidence="3">Sarcosine oxidase subunit beta</fullName>
    </submittedName>
</protein>
<proteinExistence type="predicted"/>
<keyword evidence="1" id="KW-0560">Oxidoreductase</keyword>
<dbReference type="PANTHER" id="PTHR13847">
    <property type="entry name" value="SARCOSINE DEHYDROGENASE-RELATED"/>
    <property type="match status" value="1"/>
</dbReference>
<dbReference type="PANTHER" id="PTHR13847:SF287">
    <property type="entry name" value="FAD-DEPENDENT OXIDOREDUCTASE DOMAIN-CONTAINING PROTEIN 1"/>
    <property type="match status" value="1"/>
</dbReference>
<dbReference type="AlphaFoldDB" id="A0A521EWD1"/>
<gene>
    <name evidence="3" type="ORF">SAMN06265380_11441</name>
</gene>
<dbReference type="GO" id="GO:0016491">
    <property type="term" value="F:oxidoreductase activity"/>
    <property type="evidence" value="ECO:0007669"/>
    <property type="project" value="UniProtKB-KW"/>
</dbReference>
<reference evidence="3 4" key="1">
    <citation type="submission" date="2017-05" db="EMBL/GenBank/DDBJ databases">
        <authorList>
            <person name="Varghese N."/>
            <person name="Submissions S."/>
        </authorList>
    </citation>
    <scope>NUCLEOTIDE SEQUENCE [LARGE SCALE GENOMIC DNA]</scope>
    <source>
        <strain evidence="3 4">DSM 28009</strain>
    </source>
</reference>
<evidence type="ECO:0000259" key="2">
    <source>
        <dbReference type="Pfam" id="PF01266"/>
    </source>
</evidence>
<accession>A0A521EWD1</accession>
<evidence type="ECO:0000256" key="1">
    <source>
        <dbReference type="ARBA" id="ARBA00023002"/>
    </source>
</evidence>
<feature type="domain" description="FAD dependent oxidoreductase" evidence="2">
    <location>
        <begin position="5"/>
        <end position="387"/>
    </location>
</feature>
<dbReference type="RefSeq" id="WP_142639391.1">
    <property type="nucleotide sequence ID" value="NZ_FXTE01000014.1"/>
</dbReference>
<dbReference type="InterPro" id="IPR036188">
    <property type="entry name" value="FAD/NAD-bd_sf"/>
</dbReference>
<name>A0A521EWD1_9RHOB</name>
<dbReference type="SUPFAM" id="SSF51905">
    <property type="entry name" value="FAD/NAD(P)-binding domain"/>
    <property type="match status" value="1"/>
</dbReference>